<dbReference type="Proteomes" id="UP000572817">
    <property type="component" value="Unassembled WGS sequence"/>
</dbReference>
<sequence length="69" mass="7337">MPAKTRSMAKLEAENVTERTNNNAAPVANVTSSEAESTYSQQGDTLVTSVLVAVAGMIAYWMFAPKQGT</sequence>
<proteinExistence type="predicted"/>
<dbReference type="EMBL" id="WWBZ02000008">
    <property type="protein sequence ID" value="KAF4311910.1"/>
    <property type="molecule type" value="Genomic_DNA"/>
</dbReference>
<keyword evidence="2" id="KW-0472">Membrane</keyword>
<gene>
    <name evidence="3" type="ORF">GTA08_BOTSDO12707</name>
</gene>
<accession>A0A8H4J2K3</accession>
<keyword evidence="4" id="KW-1185">Reference proteome</keyword>
<feature type="compositionally biased region" description="Polar residues" evidence="1">
    <location>
        <begin position="31"/>
        <end position="43"/>
    </location>
</feature>
<feature type="compositionally biased region" description="Low complexity" evidence="1">
    <location>
        <begin position="21"/>
        <end position="30"/>
    </location>
</feature>
<evidence type="ECO:0000313" key="3">
    <source>
        <dbReference type="EMBL" id="KAF4311910.1"/>
    </source>
</evidence>
<keyword evidence="2" id="KW-1133">Transmembrane helix</keyword>
<protein>
    <submittedName>
        <fullName evidence="3">Uncharacterized protein</fullName>
    </submittedName>
</protein>
<feature type="region of interest" description="Disordered" evidence="1">
    <location>
        <begin position="1"/>
        <end position="43"/>
    </location>
</feature>
<comment type="caution">
    <text evidence="3">The sequence shown here is derived from an EMBL/GenBank/DDBJ whole genome shotgun (WGS) entry which is preliminary data.</text>
</comment>
<organism evidence="3 4">
    <name type="scientific">Botryosphaeria dothidea</name>
    <dbReference type="NCBI Taxonomy" id="55169"/>
    <lineage>
        <taxon>Eukaryota</taxon>
        <taxon>Fungi</taxon>
        <taxon>Dikarya</taxon>
        <taxon>Ascomycota</taxon>
        <taxon>Pezizomycotina</taxon>
        <taxon>Dothideomycetes</taxon>
        <taxon>Dothideomycetes incertae sedis</taxon>
        <taxon>Botryosphaeriales</taxon>
        <taxon>Botryosphaeriaceae</taxon>
        <taxon>Botryosphaeria</taxon>
    </lineage>
</organism>
<evidence type="ECO:0000313" key="4">
    <source>
        <dbReference type="Proteomes" id="UP000572817"/>
    </source>
</evidence>
<dbReference type="AlphaFoldDB" id="A0A8H4J2K3"/>
<evidence type="ECO:0000256" key="1">
    <source>
        <dbReference type="SAM" id="MobiDB-lite"/>
    </source>
</evidence>
<keyword evidence="2" id="KW-0812">Transmembrane</keyword>
<feature type="transmembrane region" description="Helical" evidence="2">
    <location>
        <begin position="46"/>
        <end position="63"/>
    </location>
</feature>
<name>A0A8H4J2K3_9PEZI</name>
<reference evidence="3" key="1">
    <citation type="submission" date="2020-04" db="EMBL/GenBank/DDBJ databases">
        <title>Genome Assembly and Annotation of Botryosphaeria dothidea sdau 11-99, a Latent Pathogen of Apple Fruit Ring Rot in China.</title>
        <authorList>
            <person name="Yu C."/>
            <person name="Diao Y."/>
            <person name="Lu Q."/>
            <person name="Zhao J."/>
            <person name="Cui S."/>
            <person name="Peng C."/>
            <person name="He B."/>
            <person name="Liu H."/>
        </authorList>
    </citation>
    <scope>NUCLEOTIDE SEQUENCE [LARGE SCALE GENOMIC DNA]</scope>
    <source>
        <strain evidence="3">Sdau11-99</strain>
    </source>
</reference>
<evidence type="ECO:0000256" key="2">
    <source>
        <dbReference type="SAM" id="Phobius"/>
    </source>
</evidence>